<dbReference type="OrthoDB" id="6247875at2759"/>
<name>A0A067T3Z6_GALM3</name>
<evidence type="ECO:0000259" key="5">
    <source>
        <dbReference type="PROSITE" id="PS50118"/>
    </source>
</evidence>
<dbReference type="HOGENOM" id="CLU_309284_0_0_1"/>
<feature type="domain" description="HMG box" evidence="5">
    <location>
        <begin position="153"/>
        <end position="222"/>
    </location>
</feature>
<dbReference type="SUPFAM" id="SSF47095">
    <property type="entry name" value="HMG-box"/>
    <property type="match status" value="1"/>
</dbReference>
<dbReference type="GO" id="GO:0005634">
    <property type="term" value="C:nucleus"/>
    <property type="evidence" value="ECO:0007669"/>
    <property type="project" value="UniProtKB-UniRule"/>
</dbReference>
<dbReference type="Proteomes" id="UP000027222">
    <property type="component" value="Unassembled WGS sequence"/>
</dbReference>
<dbReference type="PROSITE" id="PS50118">
    <property type="entry name" value="HMG_BOX_2"/>
    <property type="match status" value="1"/>
</dbReference>
<feature type="region of interest" description="Disordered" evidence="4">
    <location>
        <begin position="541"/>
        <end position="570"/>
    </location>
</feature>
<feature type="compositionally biased region" description="Low complexity" evidence="4">
    <location>
        <begin position="803"/>
        <end position="828"/>
    </location>
</feature>
<evidence type="ECO:0000313" key="6">
    <source>
        <dbReference type="EMBL" id="KDR77890.1"/>
    </source>
</evidence>
<feature type="compositionally biased region" description="Basic and acidic residues" evidence="4">
    <location>
        <begin position="348"/>
        <end position="361"/>
    </location>
</feature>
<dbReference type="GO" id="GO:0000978">
    <property type="term" value="F:RNA polymerase II cis-regulatory region sequence-specific DNA binding"/>
    <property type="evidence" value="ECO:0007669"/>
    <property type="project" value="TreeGrafter"/>
</dbReference>
<feature type="region of interest" description="Disordered" evidence="4">
    <location>
        <begin position="336"/>
        <end position="363"/>
    </location>
</feature>
<evidence type="ECO:0000256" key="3">
    <source>
        <dbReference type="PROSITE-ProRule" id="PRU00267"/>
    </source>
</evidence>
<sequence length="953" mass="99954">MPAVRPFYLNRRKSSHAIFSPAKPGIYGIVPRPSPHQLSSDSGGGNGGGVNVTFAPNVTPTTYTAPDPDDDPANPLPSLAADAEEDDAAGPNVKALRAQIFAGSEFGGASASAGGAAGAGAGAGGSGTGEAGVGGQKKRKRAPPGKRPSQGYIPRPPNAFMLYRADFVKQRHVPGNVEQNDASLSKVIGTCWRQLPLDEKRVWEKRAKEEKAAHKVRFPDYRFRPVHNKGKNAASAPAPASASTTTASTNTKSSSKSTSKPAPKPKAPTTADAEQRCEDISQLILEGTAGEELEEAIRIRDLEHTRSLSHSHSQSGNQGQAFDYEQGHDLQLGLTDITDTYDPYDPYAQEHEEPPDSRRTSVDLGFGATSPDLGMLPTQMHMHMHMPAPLHVPYGLGMDAGNGAFSAPAHTQLAFNFHLNTHNTNHLTHNGGAGLNPANMHTNPNFNANPNTNMSMNPTLAQALGRRRSSSVPLPNDWQWFAARSSISGPGSFFNGLPASLASFGADIGAGTGGAGGAGGIAIPSIPPFAAAERTRPHLRARGASPVGPLSQGGQGQGEFSQGHSHNLNQNPNMQAFQVEQFTNPFASSSSQQQQQQHNQGGSSFNFTQPAVPPVPAPVPAPDPNQGPFASVPHDQQHQPQGGIFQPSPQRGAFPLVSPRSSLGFGLGMRRASSAQAFGRPWPAGLENFDYRMSVAGSQLGMELGMGMGPSMPMGMSMSQAMSMHARMQMGMGLEIERDDSPLPEVESGLFADFSFGGGKAGGGGDAGVGPAHRPQAQQGQGRGHQRVSSLVEEAVDPVAPLATSTAPTSFSASSSSSTSVSSTSSPAITDVSPATTMGMGMGSHVPDNVNGGYMPVYAPIPAGLDLDPNSTMGAYGQQHQEQQGMYNMGMGIGTDGMYGFDTGTHAHTHAHSHNHDHDQVDPMVLSPNQNQKQPMVMVTEANFGMGSYFESA</sequence>
<dbReference type="GO" id="GO:0000981">
    <property type="term" value="F:DNA-binding transcription factor activity, RNA polymerase II-specific"/>
    <property type="evidence" value="ECO:0007669"/>
    <property type="project" value="TreeGrafter"/>
</dbReference>
<dbReference type="EMBL" id="KL142375">
    <property type="protein sequence ID" value="KDR77890.1"/>
    <property type="molecule type" value="Genomic_DNA"/>
</dbReference>
<evidence type="ECO:0000313" key="7">
    <source>
        <dbReference type="Proteomes" id="UP000027222"/>
    </source>
</evidence>
<feature type="region of interest" description="Disordered" evidence="4">
    <location>
        <begin position="585"/>
        <end position="657"/>
    </location>
</feature>
<feature type="region of interest" description="Disordered" evidence="4">
    <location>
        <begin position="762"/>
        <end position="790"/>
    </location>
</feature>
<feature type="region of interest" description="Disordered" evidence="4">
    <location>
        <begin position="107"/>
        <end position="157"/>
    </location>
</feature>
<accession>A0A067T3Z6</accession>
<keyword evidence="1 3" id="KW-0238">DNA-binding</keyword>
<dbReference type="CDD" id="cd01389">
    <property type="entry name" value="HMG-box_ROX1-like"/>
    <property type="match status" value="1"/>
</dbReference>
<feature type="compositionally biased region" description="Low complexity" evidence="4">
    <location>
        <begin position="588"/>
        <end position="604"/>
    </location>
</feature>
<feature type="compositionally biased region" description="Polar residues" evidence="4">
    <location>
        <begin position="54"/>
        <end position="64"/>
    </location>
</feature>
<protein>
    <recommendedName>
        <fullName evidence="5">HMG box domain-containing protein</fullName>
    </recommendedName>
</protein>
<feature type="region of interest" description="Disordered" evidence="4">
    <location>
        <begin position="803"/>
        <end position="844"/>
    </location>
</feature>
<keyword evidence="7" id="KW-1185">Reference proteome</keyword>
<dbReference type="SMART" id="SM00398">
    <property type="entry name" value="HMG"/>
    <property type="match status" value="1"/>
</dbReference>
<dbReference type="STRING" id="685588.A0A067T3Z6"/>
<organism evidence="6 7">
    <name type="scientific">Galerina marginata (strain CBS 339.88)</name>
    <dbReference type="NCBI Taxonomy" id="685588"/>
    <lineage>
        <taxon>Eukaryota</taxon>
        <taxon>Fungi</taxon>
        <taxon>Dikarya</taxon>
        <taxon>Basidiomycota</taxon>
        <taxon>Agaricomycotina</taxon>
        <taxon>Agaricomycetes</taxon>
        <taxon>Agaricomycetidae</taxon>
        <taxon>Agaricales</taxon>
        <taxon>Agaricineae</taxon>
        <taxon>Strophariaceae</taxon>
        <taxon>Galerina</taxon>
    </lineage>
</organism>
<dbReference type="AlphaFoldDB" id="A0A067T3Z6"/>
<keyword evidence="2 3" id="KW-0539">Nucleus</keyword>
<feature type="compositionally biased region" description="Low complexity" evidence="4">
    <location>
        <begin position="336"/>
        <end position="347"/>
    </location>
</feature>
<feature type="region of interest" description="Disordered" evidence="4">
    <location>
        <begin position="30"/>
        <end position="79"/>
    </location>
</feature>
<dbReference type="InterPro" id="IPR051356">
    <property type="entry name" value="SOX/SOX-like_TF"/>
</dbReference>
<dbReference type="Pfam" id="PF00505">
    <property type="entry name" value="HMG_box"/>
    <property type="match status" value="1"/>
</dbReference>
<feature type="compositionally biased region" description="Low complexity" evidence="4">
    <location>
        <begin position="769"/>
        <end position="780"/>
    </location>
</feature>
<feature type="compositionally biased region" description="Pro residues" evidence="4">
    <location>
        <begin position="611"/>
        <end position="625"/>
    </location>
</feature>
<dbReference type="PANTHER" id="PTHR45789:SF2">
    <property type="entry name" value="FI18025P1"/>
    <property type="match status" value="1"/>
</dbReference>
<proteinExistence type="predicted"/>
<dbReference type="Gene3D" id="1.10.30.10">
    <property type="entry name" value="High mobility group box domain"/>
    <property type="match status" value="1"/>
</dbReference>
<evidence type="ECO:0000256" key="1">
    <source>
        <dbReference type="ARBA" id="ARBA00023125"/>
    </source>
</evidence>
<evidence type="ECO:0000256" key="4">
    <source>
        <dbReference type="SAM" id="MobiDB-lite"/>
    </source>
</evidence>
<feature type="compositionally biased region" description="Low complexity" evidence="4">
    <location>
        <begin position="231"/>
        <end position="271"/>
    </location>
</feature>
<dbReference type="InterPro" id="IPR009071">
    <property type="entry name" value="HMG_box_dom"/>
</dbReference>
<gene>
    <name evidence="6" type="ORF">GALMADRAFT_224334</name>
</gene>
<feature type="region of interest" description="Disordered" evidence="4">
    <location>
        <begin position="223"/>
        <end position="276"/>
    </location>
</feature>
<evidence type="ECO:0000256" key="2">
    <source>
        <dbReference type="ARBA" id="ARBA00023242"/>
    </source>
</evidence>
<feature type="compositionally biased region" description="Polar residues" evidence="4">
    <location>
        <begin position="559"/>
        <end position="570"/>
    </location>
</feature>
<reference evidence="7" key="1">
    <citation type="journal article" date="2014" name="Proc. Natl. Acad. Sci. U.S.A.">
        <title>Extensive sampling of basidiomycete genomes demonstrates inadequacy of the white-rot/brown-rot paradigm for wood decay fungi.</title>
        <authorList>
            <person name="Riley R."/>
            <person name="Salamov A.A."/>
            <person name="Brown D.W."/>
            <person name="Nagy L.G."/>
            <person name="Floudas D."/>
            <person name="Held B.W."/>
            <person name="Levasseur A."/>
            <person name="Lombard V."/>
            <person name="Morin E."/>
            <person name="Otillar R."/>
            <person name="Lindquist E.A."/>
            <person name="Sun H."/>
            <person name="LaButti K.M."/>
            <person name="Schmutz J."/>
            <person name="Jabbour D."/>
            <person name="Luo H."/>
            <person name="Baker S.E."/>
            <person name="Pisabarro A.G."/>
            <person name="Walton J.D."/>
            <person name="Blanchette R.A."/>
            <person name="Henrissat B."/>
            <person name="Martin F."/>
            <person name="Cullen D."/>
            <person name="Hibbett D.S."/>
            <person name="Grigoriev I.V."/>
        </authorList>
    </citation>
    <scope>NUCLEOTIDE SEQUENCE [LARGE SCALE GENOMIC DNA]</scope>
    <source>
        <strain evidence="7">CBS 339.88</strain>
    </source>
</reference>
<dbReference type="InterPro" id="IPR036910">
    <property type="entry name" value="HMG_box_dom_sf"/>
</dbReference>
<feature type="compositionally biased region" description="Gly residues" evidence="4">
    <location>
        <begin position="115"/>
        <end position="135"/>
    </location>
</feature>
<feature type="DNA-binding region" description="HMG box" evidence="3">
    <location>
        <begin position="153"/>
        <end position="222"/>
    </location>
</feature>
<dbReference type="PANTHER" id="PTHR45789">
    <property type="entry name" value="FI18025P1"/>
    <property type="match status" value="1"/>
</dbReference>